<dbReference type="Proteomes" id="UP000492821">
    <property type="component" value="Unassembled WGS sequence"/>
</dbReference>
<reference evidence="1" key="1">
    <citation type="journal article" date="2013" name="Genetics">
        <title>The draft genome and transcriptome of Panagrellus redivivus are shaped by the harsh demands of a free-living lifestyle.</title>
        <authorList>
            <person name="Srinivasan J."/>
            <person name="Dillman A.R."/>
            <person name="Macchietto M.G."/>
            <person name="Heikkinen L."/>
            <person name="Lakso M."/>
            <person name="Fracchia K.M."/>
            <person name="Antoshechkin I."/>
            <person name="Mortazavi A."/>
            <person name="Wong G."/>
            <person name="Sternberg P.W."/>
        </authorList>
    </citation>
    <scope>NUCLEOTIDE SEQUENCE [LARGE SCALE GENOMIC DNA]</scope>
    <source>
        <strain evidence="1">MT8872</strain>
    </source>
</reference>
<name>A0A7E4UUC0_PANRE</name>
<reference evidence="2" key="2">
    <citation type="submission" date="2020-10" db="UniProtKB">
        <authorList>
            <consortium name="WormBaseParasite"/>
        </authorList>
    </citation>
    <scope>IDENTIFICATION</scope>
</reference>
<evidence type="ECO:0000313" key="2">
    <source>
        <dbReference type="WBParaSite" id="Pan_g12876.t1"/>
    </source>
</evidence>
<evidence type="ECO:0000313" key="1">
    <source>
        <dbReference type="Proteomes" id="UP000492821"/>
    </source>
</evidence>
<proteinExistence type="predicted"/>
<dbReference type="WBParaSite" id="Pan_g12876.t1">
    <property type="protein sequence ID" value="Pan_g12876.t1"/>
    <property type="gene ID" value="Pan_g12876"/>
</dbReference>
<sequence length="85" mass="9710">MVSNDFYTNKVHKGQLPITDRWGKPAVSMCAHLGPWSTINRIQCTPSVELLRRIQHGTFFKEFVVMSSLPATQLSKNCYKSITMH</sequence>
<dbReference type="AlphaFoldDB" id="A0A7E4UUC0"/>
<protein>
    <submittedName>
        <fullName evidence="2">Uncharacterized protein</fullName>
    </submittedName>
</protein>
<accession>A0A7E4UUC0</accession>
<organism evidence="1 2">
    <name type="scientific">Panagrellus redivivus</name>
    <name type="common">Microworm</name>
    <dbReference type="NCBI Taxonomy" id="6233"/>
    <lineage>
        <taxon>Eukaryota</taxon>
        <taxon>Metazoa</taxon>
        <taxon>Ecdysozoa</taxon>
        <taxon>Nematoda</taxon>
        <taxon>Chromadorea</taxon>
        <taxon>Rhabditida</taxon>
        <taxon>Tylenchina</taxon>
        <taxon>Panagrolaimomorpha</taxon>
        <taxon>Panagrolaimoidea</taxon>
        <taxon>Panagrolaimidae</taxon>
        <taxon>Panagrellus</taxon>
    </lineage>
</organism>
<keyword evidence="1" id="KW-1185">Reference proteome</keyword>